<proteinExistence type="inferred from homology"/>
<evidence type="ECO:0000256" key="4">
    <source>
        <dbReference type="ARBA" id="ARBA00038853"/>
    </source>
</evidence>
<dbReference type="GO" id="GO:0047837">
    <property type="term" value="F:D-xylose 1-dehydrogenase (NADP+) activity"/>
    <property type="evidence" value="ECO:0007669"/>
    <property type="project" value="UniProtKB-EC"/>
</dbReference>
<dbReference type="GO" id="GO:0000166">
    <property type="term" value="F:nucleotide binding"/>
    <property type="evidence" value="ECO:0007669"/>
    <property type="project" value="InterPro"/>
</dbReference>
<dbReference type="Gene3D" id="3.30.360.10">
    <property type="entry name" value="Dihydrodipicolinate Reductase, domain 2"/>
    <property type="match status" value="1"/>
</dbReference>
<organism evidence="13 14">
    <name type="scientific">Meloidogyne javanica</name>
    <name type="common">Root-knot nematode worm</name>
    <dbReference type="NCBI Taxonomy" id="6303"/>
    <lineage>
        <taxon>Eukaryota</taxon>
        <taxon>Metazoa</taxon>
        <taxon>Ecdysozoa</taxon>
        <taxon>Nematoda</taxon>
        <taxon>Chromadorea</taxon>
        <taxon>Rhabditida</taxon>
        <taxon>Tylenchina</taxon>
        <taxon>Tylenchomorpha</taxon>
        <taxon>Tylenchoidea</taxon>
        <taxon>Meloidogynidae</taxon>
        <taxon>Meloidogyninae</taxon>
        <taxon>Meloidogyne</taxon>
        <taxon>Meloidogyne incognita group</taxon>
    </lineage>
</organism>
<dbReference type="PANTHER" id="PTHR22604:SF105">
    <property type="entry name" value="TRANS-1,2-DIHYDROBENZENE-1,2-DIOL DEHYDROGENASE"/>
    <property type="match status" value="1"/>
</dbReference>
<keyword evidence="13" id="KW-1185">Reference proteome</keyword>
<evidence type="ECO:0000256" key="10">
    <source>
        <dbReference type="ARBA" id="ARBA00047423"/>
    </source>
</evidence>
<evidence type="ECO:0000256" key="2">
    <source>
        <dbReference type="ARBA" id="ARBA00023002"/>
    </source>
</evidence>
<dbReference type="InterPro" id="IPR000683">
    <property type="entry name" value="Gfo/Idh/MocA-like_OxRdtase_N"/>
</dbReference>
<dbReference type="PROSITE" id="PS51253">
    <property type="entry name" value="HTH_CENPB"/>
    <property type="match status" value="1"/>
</dbReference>
<dbReference type="InterPro" id="IPR006600">
    <property type="entry name" value="HTH_CenpB_DNA-bd_dom"/>
</dbReference>
<evidence type="ECO:0000259" key="12">
    <source>
        <dbReference type="PROSITE" id="PS51253"/>
    </source>
</evidence>
<dbReference type="InterPro" id="IPR050984">
    <property type="entry name" value="Gfo/Idh/MocA_domain"/>
</dbReference>
<dbReference type="GO" id="GO:0047115">
    <property type="term" value="F:trans-1,2-dihydrobenzene-1,2-diol dehydrogenase activity"/>
    <property type="evidence" value="ECO:0007669"/>
    <property type="project" value="UniProtKB-EC"/>
</dbReference>
<comment type="catalytic activity">
    <reaction evidence="10">
        <text>(1R,2R)-1,2-dihydrobenzene-1,2-diol + NADP(+) = catechol + NADPH + H(+)</text>
        <dbReference type="Rhea" id="RHEA:16729"/>
        <dbReference type="ChEBI" id="CHEBI:10702"/>
        <dbReference type="ChEBI" id="CHEBI:15378"/>
        <dbReference type="ChEBI" id="CHEBI:18135"/>
        <dbReference type="ChEBI" id="CHEBI:57783"/>
        <dbReference type="ChEBI" id="CHEBI:58349"/>
        <dbReference type="EC" id="1.3.1.20"/>
    </reaction>
</comment>
<protein>
    <recommendedName>
        <fullName evidence="6">Trans-1,2-dihydrobenzene-1,2-diol dehydrogenase</fullName>
        <ecNumber evidence="5">1.1.1.179</ecNumber>
        <ecNumber evidence="4">1.3.1.20</ecNumber>
    </recommendedName>
    <alternativeName>
        <fullName evidence="9">D-xylose 1-dehydrogenase</fullName>
    </alternativeName>
    <alternativeName>
        <fullName evidence="8">D-xylose-NADP dehydrogenase</fullName>
    </alternativeName>
    <alternativeName>
        <fullName evidence="7">Dimeric dihydrodiol dehydrogenase</fullName>
    </alternativeName>
</protein>
<dbReference type="Proteomes" id="UP000887561">
    <property type="component" value="Unplaced"/>
</dbReference>
<keyword evidence="3" id="KW-0238">DNA-binding</keyword>
<dbReference type="EC" id="1.1.1.179" evidence="5"/>
<dbReference type="Pfam" id="PF01408">
    <property type="entry name" value="GFO_IDH_MocA"/>
    <property type="match status" value="1"/>
</dbReference>
<name>A0A915M6N6_MELJA</name>
<dbReference type="WBParaSite" id="scaffold327_cov234.g812">
    <property type="protein sequence ID" value="scaffold327_cov234.g812"/>
    <property type="gene ID" value="scaffold327_cov234.g812"/>
</dbReference>
<dbReference type="SUPFAM" id="SSF55347">
    <property type="entry name" value="Glyceraldehyde-3-phosphate dehydrogenase-like, C-terminal domain"/>
    <property type="match status" value="1"/>
</dbReference>
<evidence type="ECO:0000256" key="3">
    <source>
        <dbReference type="ARBA" id="ARBA00023125"/>
    </source>
</evidence>
<dbReference type="EC" id="1.3.1.20" evidence="4"/>
<evidence type="ECO:0000256" key="9">
    <source>
        <dbReference type="ARBA" id="ARBA00043025"/>
    </source>
</evidence>
<dbReference type="InterPro" id="IPR036291">
    <property type="entry name" value="NAD(P)-bd_dom_sf"/>
</dbReference>
<evidence type="ECO:0000256" key="7">
    <source>
        <dbReference type="ARBA" id="ARBA00042926"/>
    </source>
</evidence>
<dbReference type="GO" id="GO:0003677">
    <property type="term" value="F:DNA binding"/>
    <property type="evidence" value="ECO:0007669"/>
    <property type="project" value="UniProtKB-KW"/>
</dbReference>
<keyword evidence="2" id="KW-0560">Oxidoreductase</keyword>
<dbReference type="AlphaFoldDB" id="A0A915M6N6"/>
<comment type="similarity">
    <text evidence="1">Belongs to the Gfo/Idh/MocA family.</text>
</comment>
<evidence type="ECO:0000313" key="13">
    <source>
        <dbReference type="Proteomes" id="UP000887561"/>
    </source>
</evidence>
<evidence type="ECO:0000256" key="8">
    <source>
        <dbReference type="ARBA" id="ARBA00042988"/>
    </source>
</evidence>
<dbReference type="SUPFAM" id="SSF51735">
    <property type="entry name" value="NAD(P)-binding Rossmann-fold domains"/>
    <property type="match status" value="1"/>
</dbReference>
<evidence type="ECO:0000256" key="5">
    <source>
        <dbReference type="ARBA" id="ARBA00038984"/>
    </source>
</evidence>
<accession>A0A915M6N6</accession>
<comment type="catalytic activity">
    <reaction evidence="11">
        <text>D-xylose + NADP(+) = D-xylono-1,5-lactone + NADPH + H(+)</text>
        <dbReference type="Rhea" id="RHEA:22000"/>
        <dbReference type="ChEBI" id="CHEBI:15378"/>
        <dbReference type="ChEBI" id="CHEBI:15867"/>
        <dbReference type="ChEBI" id="CHEBI:53455"/>
        <dbReference type="ChEBI" id="CHEBI:57783"/>
        <dbReference type="ChEBI" id="CHEBI:58349"/>
        <dbReference type="EC" id="1.1.1.179"/>
    </reaction>
</comment>
<reference evidence="14" key="1">
    <citation type="submission" date="2022-11" db="UniProtKB">
        <authorList>
            <consortium name="WormBaseParasite"/>
        </authorList>
    </citation>
    <scope>IDENTIFICATION</scope>
</reference>
<dbReference type="Gene3D" id="3.40.50.720">
    <property type="entry name" value="NAD(P)-binding Rossmann-like Domain"/>
    <property type="match status" value="1"/>
</dbReference>
<sequence>MFLYVCHCVSNASSGWLEKFLIRHNLRARRHTTVCQKEPSCYVDVLVKFVLYIRRMRKENNYNYIYGSDETSPADLSWNCPFKAQIRKFYDDWLLHNERELTPAGNPRPPSMMTYLSWVADAWDSLPEEDIKKSFKHCGITNDINGLEDDQIHCFKTQIPSAVASSNSFERAQKFCEDNLLDTNEVDCYGTYNELFNDEFIDVVYIANLNHQHKETVLAALNSNKNVLCEKPLAVNKLEVEQMGYWTRCFPLWSDIMSNRLNSLGNTKLFSVEFGCPISRVNAMSGIKDGGEGYLLASGCYCLMIAQLVFKSEKPLEIIVNGKLRENGLDCWANILIKYSDNKLARIFYSGEHRGDGGLSIYCEEGNIRIPEFFWCPEEAIIRRYPDPETLPHVLSVKPTTEKINNYLPEFNLFNYYYPKTAGLFYQIDHVSNCLREGKKESDLMTLNDSILLAETLDEIRKQLGVKYPQDDF</sequence>
<evidence type="ECO:0000256" key="6">
    <source>
        <dbReference type="ARBA" id="ARBA00040603"/>
    </source>
</evidence>
<evidence type="ECO:0000256" key="1">
    <source>
        <dbReference type="ARBA" id="ARBA00010928"/>
    </source>
</evidence>
<evidence type="ECO:0000313" key="14">
    <source>
        <dbReference type="WBParaSite" id="scaffold327_cov234.g812"/>
    </source>
</evidence>
<feature type="domain" description="HTH CENPB-type" evidence="12">
    <location>
        <begin position="1"/>
        <end position="30"/>
    </location>
</feature>
<evidence type="ECO:0000256" key="11">
    <source>
        <dbReference type="ARBA" id="ARBA00049233"/>
    </source>
</evidence>
<dbReference type="PANTHER" id="PTHR22604">
    <property type="entry name" value="OXIDOREDUCTASES"/>
    <property type="match status" value="1"/>
</dbReference>